<comment type="caution">
    <text evidence="4">The sequence shown here is derived from an EMBL/GenBank/DDBJ whole genome shotgun (WGS) entry which is preliminary data.</text>
</comment>
<dbReference type="InterPro" id="IPR047773">
    <property type="entry name" value="YHYH_dom_bact"/>
</dbReference>
<name>A0A7X9WZU1_9SPHN</name>
<accession>A0A7X9WZU1</accession>
<keyword evidence="2" id="KW-0732">Signal</keyword>
<evidence type="ECO:0000313" key="4">
    <source>
        <dbReference type="EMBL" id="NML12889.1"/>
    </source>
</evidence>
<dbReference type="EMBL" id="JABBFV010000029">
    <property type="protein sequence ID" value="NML12889.1"/>
    <property type="molecule type" value="Genomic_DNA"/>
</dbReference>
<evidence type="ECO:0000256" key="2">
    <source>
        <dbReference type="SAM" id="SignalP"/>
    </source>
</evidence>
<dbReference type="InterPro" id="IPR008613">
    <property type="entry name" value="Excalibur_Ca-bd_domain"/>
</dbReference>
<feature type="compositionally biased region" description="Basic and acidic residues" evidence="1">
    <location>
        <begin position="89"/>
        <end position="103"/>
    </location>
</feature>
<feature type="domain" description="Excalibur calcium-binding" evidence="3">
    <location>
        <begin position="67"/>
        <end position="103"/>
    </location>
</feature>
<feature type="signal peptide" evidence="2">
    <location>
        <begin position="1"/>
        <end position="22"/>
    </location>
</feature>
<evidence type="ECO:0000259" key="3">
    <source>
        <dbReference type="SMART" id="SM00894"/>
    </source>
</evidence>
<dbReference type="NCBIfam" id="NF033223">
    <property type="entry name" value="YHYH_alt"/>
    <property type="match status" value="1"/>
</dbReference>
<dbReference type="AlphaFoldDB" id="A0A7X9WZU1"/>
<evidence type="ECO:0000313" key="5">
    <source>
        <dbReference type="Proteomes" id="UP000519023"/>
    </source>
</evidence>
<sequence length="103" mass="10314">MPAARFFCLAIAITGSASPALSHGGGLNAQGCHNDRENGGYHCHRSPSGDTAPVRPQPMLGSSGGAAFPNCTAARAAGAAPVRVGEPGYGRHLDRDGDGVGCE</sequence>
<keyword evidence="5" id="KW-1185">Reference proteome</keyword>
<evidence type="ECO:0000256" key="1">
    <source>
        <dbReference type="SAM" id="MobiDB-lite"/>
    </source>
</evidence>
<dbReference type="Proteomes" id="UP000519023">
    <property type="component" value="Unassembled WGS sequence"/>
</dbReference>
<gene>
    <name evidence="4" type="ORF">HHL08_22615</name>
</gene>
<reference evidence="4 5" key="1">
    <citation type="submission" date="2020-04" db="EMBL/GenBank/DDBJ databases">
        <title>Sphingobium sp. AR-3-1 isolated from Arctic soil.</title>
        <authorList>
            <person name="Dahal R.H."/>
            <person name="Chaudhary D.K."/>
        </authorList>
    </citation>
    <scope>NUCLEOTIDE SEQUENCE [LARGE SCALE GENOMIC DNA]</scope>
    <source>
        <strain evidence="4 5">AR-3-1</strain>
    </source>
</reference>
<proteinExistence type="predicted"/>
<feature type="chain" id="PRO_5031297330" evidence="2">
    <location>
        <begin position="23"/>
        <end position="103"/>
    </location>
</feature>
<organism evidence="4 5">
    <name type="scientific">Sphingobium psychrophilum</name>
    <dbReference type="NCBI Taxonomy" id="2728834"/>
    <lineage>
        <taxon>Bacteria</taxon>
        <taxon>Pseudomonadati</taxon>
        <taxon>Pseudomonadota</taxon>
        <taxon>Alphaproteobacteria</taxon>
        <taxon>Sphingomonadales</taxon>
        <taxon>Sphingomonadaceae</taxon>
        <taxon>Sphingobium</taxon>
    </lineage>
</organism>
<protein>
    <submittedName>
        <fullName evidence="4">Excalibur calcium-binding domain-containing protein</fullName>
    </submittedName>
</protein>
<feature type="region of interest" description="Disordered" evidence="1">
    <location>
        <begin position="83"/>
        <end position="103"/>
    </location>
</feature>
<dbReference type="SMART" id="SM00894">
    <property type="entry name" value="Excalibur"/>
    <property type="match status" value="1"/>
</dbReference>
<dbReference type="Pfam" id="PF05901">
    <property type="entry name" value="Excalibur"/>
    <property type="match status" value="1"/>
</dbReference>
<feature type="region of interest" description="Disordered" evidence="1">
    <location>
        <begin position="38"/>
        <end position="65"/>
    </location>
</feature>
<dbReference type="RefSeq" id="WP_169575217.1">
    <property type="nucleotide sequence ID" value="NZ_JABBFV010000029.1"/>
</dbReference>